<dbReference type="InterPro" id="IPR032675">
    <property type="entry name" value="LRR_dom_sf"/>
</dbReference>
<proteinExistence type="predicted"/>
<gene>
    <name evidence="10" type="ORF">Sjap_017198</name>
</gene>
<evidence type="ECO:0000313" key="10">
    <source>
        <dbReference type="EMBL" id="KAK9109138.1"/>
    </source>
</evidence>
<sequence length="1273" mass="144142">MDVKRLLTDLTTEVSKRYGFSEIALAWGVDEDLKKLQSTWVTINSVISYAEDQRVQDNKERLWLKRLKSIVIVVEDILDEVSYDTRQLEIEGNANTDQNIFRNAISNISSSVNSMSSTFTLAHRVKHVKQMLGDIAKEKDDFNLKGGMHRITASDHHNSGLDRDTSPFFDYSKVVGRQDEILTVTKMLRHDSNDVEENFSVIPIVGFGGLGKTTLAQLVCSFEKEIKHFDPIEWICVANDSCHGTLLSNVFQGICNNSVKLPDKTQMQKSLMEKLRGKRFLIILDDVWNTEQWEDVRVVLTYGAKGSSVLVTTRKEGVAETMGTVSPYPMKRLPETYCRAIFKERAFQKGGPPKTPAFEEIGEQIVAKCGGFPLAVKTLGALMHSKKTIAEWMSIRDIEDLLVRDEAGLMRVLRLNYDHLASPLKKCFKYCAVFPKGSRIMKDDLIRQWIAQGFIPPSSDDHFEMEEVGNDYFQHLRWNSLFQEVEEDKINGALSCKMHDIVRKLALSVAEKECFVVDSLIDATKNTDIGGTLHFRTDLYNKEENLSILKNLSTSGAKLRTFTSSIATWASDGWLQFRWIRVLRLEKVGDLPPSIGDMKLLRYLFIGSWKIQVLPKSISQLYLLETLDVHLCFVLKELPEDMWKLIGLRHLLLPSHRVKMPKKFGGLHRLQTILPILYLGEEEDGCGISELEHLNQIRGNLIICNLDDVRSAIHAKKAKLDMKEKITHLAMKWNNKKEDDGSENNDSAEAAEALDVPPNLLELSMQQFPGVKLPITTWSLGFLLHIKLEKCYVLEEFPPTTLNLLQTLYVQDCPKLKLALASFASLKKIFISNIHSVVVQVAMEECSSSTAIHHYCYLPSLISLIIEHVPEFIALPKGFLQRSEHLRLVSIKHCDKFRGFHGEKGLLVTRPSNLKTVTLMSCSSVEYVDVRGMTSLEMLEILSCRNASVIAAQLPSLKYLRLHLLQSFVMEPVANVDDTSFITSLSIVEVKDFTTFPQGLLRSYTNCTNYLRWLHIEGCPKFQGFSQDELQVLASLERLHIIKCPSLTSLVVSRSVSLRELTVMDCIGIKSFQLPEEAPESLPLLHTLEIGGFSAECDYLSFPAIQGNNSPWCSSLKNLTIWGRSNVSSLPHQLQYLTALESLQIKCYDALIALPEWLGNLSSLCKLAIYDCRALMDFPSSQQMQRLTSLISVRIKNCPLLSRTLKSDDQEWLKIRDCDIDHDEDTSRTTITLYFGIPVSFIQKLEEGGSSDIKQLFLQTSLYEIVEGNNGSQ</sequence>
<evidence type="ECO:0000256" key="4">
    <source>
        <dbReference type="ARBA" id="ARBA00022821"/>
    </source>
</evidence>
<feature type="domain" description="R13L1/DRL21-like LRR repeat region" evidence="9">
    <location>
        <begin position="688"/>
        <end position="813"/>
    </location>
</feature>
<dbReference type="GO" id="GO:0043531">
    <property type="term" value="F:ADP binding"/>
    <property type="evidence" value="ECO:0007669"/>
    <property type="project" value="InterPro"/>
</dbReference>
<dbReference type="GO" id="GO:0051707">
    <property type="term" value="P:response to other organism"/>
    <property type="evidence" value="ECO:0007669"/>
    <property type="project" value="UniProtKB-ARBA"/>
</dbReference>
<dbReference type="PANTHER" id="PTHR36766:SF70">
    <property type="entry name" value="DISEASE RESISTANCE PROTEIN RGA4"/>
    <property type="match status" value="1"/>
</dbReference>
<evidence type="ECO:0000256" key="5">
    <source>
        <dbReference type="ARBA" id="ARBA00022840"/>
    </source>
</evidence>
<keyword evidence="5" id="KW-0067">ATP-binding</keyword>
<keyword evidence="2" id="KW-0677">Repeat</keyword>
<evidence type="ECO:0000256" key="2">
    <source>
        <dbReference type="ARBA" id="ARBA00022737"/>
    </source>
</evidence>
<dbReference type="Proteomes" id="UP001417504">
    <property type="component" value="Unassembled WGS sequence"/>
</dbReference>
<dbReference type="Pfam" id="PF25019">
    <property type="entry name" value="LRR_R13L1-DRL21"/>
    <property type="match status" value="2"/>
</dbReference>
<keyword evidence="3" id="KW-0547">Nucleotide-binding</keyword>
<dbReference type="PRINTS" id="PR00364">
    <property type="entry name" value="DISEASERSIST"/>
</dbReference>
<dbReference type="Pfam" id="PF23559">
    <property type="entry name" value="WHD_DRP"/>
    <property type="match status" value="1"/>
</dbReference>
<organism evidence="10 11">
    <name type="scientific">Stephania japonica</name>
    <dbReference type="NCBI Taxonomy" id="461633"/>
    <lineage>
        <taxon>Eukaryota</taxon>
        <taxon>Viridiplantae</taxon>
        <taxon>Streptophyta</taxon>
        <taxon>Embryophyta</taxon>
        <taxon>Tracheophyta</taxon>
        <taxon>Spermatophyta</taxon>
        <taxon>Magnoliopsida</taxon>
        <taxon>Ranunculales</taxon>
        <taxon>Menispermaceae</taxon>
        <taxon>Menispermoideae</taxon>
        <taxon>Cissampelideae</taxon>
        <taxon>Stephania</taxon>
    </lineage>
</organism>
<dbReference type="PANTHER" id="PTHR36766">
    <property type="entry name" value="PLANT BROAD-SPECTRUM MILDEW RESISTANCE PROTEIN RPW8"/>
    <property type="match status" value="1"/>
</dbReference>
<evidence type="ECO:0000259" key="8">
    <source>
        <dbReference type="Pfam" id="PF23559"/>
    </source>
</evidence>
<dbReference type="Pfam" id="PF18052">
    <property type="entry name" value="Rx_N"/>
    <property type="match status" value="1"/>
</dbReference>
<dbReference type="GO" id="GO:0005524">
    <property type="term" value="F:ATP binding"/>
    <property type="evidence" value="ECO:0007669"/>
    <property type="project" value="UniProtKB-KW"/>
</dbReference>
<dbReference type="SUPFAM" id="SSF52540">
    <property type="entry name" value="P-loop containing nucleoside triphosphate hydrolases"/>
    <property type="match status" value="1"/>
</dbReference>
<dbReference type="FunFam" id="1.10.10.10:FF:000322">
    <property type="entry name" value="Probable disease resistance protein At1g63360"/>
    <property type="match status" value="1"/>
</dbReference>
<feature type="domain" description="NB-ARC" evidence="6">
    <location>
        <begin position="196"/>
        <end position="349"/>
    </location>
</feature>
<evidence type="ECO:0000313" key="11">
    <source>
        <dbReference type="Proteomes" id="UP001417504"/>
    </source>
</evidence>
<dbReference type="InterPro" id="IPR058922">
    <property type="entry name" value="WHD_DRP"/>
</dbReference>
<keyword evidence="1" id="KW-0433">Leucine-rich repeat</keyword>
<dbReference type="InterPro" id="IPR027417">
    <property type="entry name" value="P-loop_NTPase"/>
</dbReference>
<dbReference type="InterPro" id="IPR041118">
    <property type="entry name" value="Rx_N"/>
</dbReference>
<dbReference type="Gene3D" id="3.40.50.300">
    <property type="entry name" value="P-loop containing nucleotide triphosphate hydrolases"/>
    <property type="match status" value="1"/>
</dbReference>
<protein>
    <submittedName>
        <fullName evidence="10">Uncharacterized protein</fullName>
    </submittedName>
</protein>
<feature type="domain" description="Disease resistance protein winged helix" evidence="8">
    <location>
        <begin position="433"/>
        <end position="506"/>
    </location>
</feature>
<keyword evidence="4" id="KW-0611">Plant defense</keyword>
<evidence type="ECO:0000256" key="3">
    <source>
        <dbReference type="ARBA" id="ARBA00022741"/>
    </source>
</evidence>
<evidence type="ECO:0000256" key="1">
    <source>
        <dbReference type="ARBA" id="ARBA00022614"/>
    </source>
</evidence>
<dbReference type="SUPFAM" id="SSF52058">
    <property type="entry name" value="L domain-like"/>
    <property type="match status" value="2"/>
</dbReference>
<dbReference type="Gene3D" id="1.20.5.4130">
    <property type="match status" value="1"/>
</dbReference>
<evidence type="ECO:0000259" key="9">
    <source>
        <dbReference type="Pfam" id="PF25019"/>
    </source>
</evidence>
<dbReference type="EMBL" id="JBBNAE010000007">
    <property type="protein sequence ID" value="KAK9109138.1"/>
    <property type="molecule type" value="Genomic_DNA"/>
</dbReference>
<dbReference type="InterPro" id="IPR036388">
    <property type="entry name" value="WH-like_DNA-bd_sf"/>
</dbReference>
<reference evidence="10 11" key="1">
    <citation type="submission" date="2024-01" db="EMBL/GenBank/DDBJ databases">
        <title>Genome assemblies of Stephania.</title>
        <authorList>
            <person name="Yang L."/>
        </authorList>
    </citation>
    <scope>NUCLEOTIDE SEQUENCE [LARGE SCALE GENOMIC DNA]</scope>
    <source>
        <strain evidence="10">QJT</strain>
        <tissue evidence="10">Leaf</tissue>
    </source>
</reference>
<accession>A0AAP0I5Q7</accession>
<dbReference type="GO" id="GO:0006952">
    <property type="term" value="P:defense response"/>
    <property type="evidence" value="ECO:0007669"/>
    <property type="project" value="UniProtKB-KW"/>
</dbReference>
<evidence type="ECO:0000259" key="7">
    <source>
        <dbReference type="Pfam" id="PF18052"/>
    </source>
</evidence>
<feature type="domain" description="R13L1/DRL21-like LRR repeat region" evidence="9">
    <location>
        <begin position="1132"/>
        <end position="1190"/>
    </location>
</feature>
<keyword evidence="11" id="KW-1185">Reference proteome</keyword>
<comment type="caution">
    <text evidence="10">The sequence shown here is derived from an EMBL/GenBank/DDBJ whole genome shotgun (WGS) entry which is preliminary data.</text>
</comment>
<evidence type="ECO:0000259" key="6">
    <source>
        <dbReference type="Pfam" id="PF00931"/>
    </source>
</evidence>
<dbReference type="InterPro" id="IPR056789">
    <property type="entry name" value="LRR_R13L1-DRL21"/>
</dbReference>
<dbReference type="Gene3D" id="3.80.10.10">
    <property type="entry name" value="Ribonuclease Inhibitor"/>
    <property type="match status" value="3"/>
</dbReference>
<dbReference type="InterPro" id="IPR002182">
    <property type="entry name" value="NB-ARC"/>
</dbReference>
<dbReference type="Gene3D" id="1.10.10.10">
    <property type="entry name" value="Winged helix-like DNA-binding domain superfamily/Winged helix DNA-binding domain"/>
    <property type="match status" value="1"/>
</dbReference>
<name>A0AAP0I5Q7_9MAGN</name>
<dbReference type="AlphaFoldDB" id="A0AAP0I5Q7"/>
<feature type="domain" description="Disease resistance N-terminal" evidence="7">
    <location>
        <begin position="8"/>
        <end position="89"/>
    </location>
</feature>
<dbReference type="InterPro" id="IPR042197">
    <property type="entry name" value="Apaf_helical"/>
</dbReference>
<dbReference type="Pfam" id="PF00931">
    <property type="entry name" value="NB-ARC"/>
    <property type="match status" value="1"/>
</dbReference>
<dbReference type="Gene3D" id="1.10.8.430">
    <property type="entry name" value="Helical domain of apoptotic protease-activating factors"/>
    <property type="match status" value="1"/>
</dbReference>